<evidence type="ECO:0000313" key="3">
    <source>
        <dbReference type="Proteomes" id="UP000618579"/>
    </source>
</evidence>
<proteinExistence type="predicted"/>
<dbReference type="RefSeq" id="WP_171682370.1">
    <property type="nucleotide sequence ID" value="NZ_WHNZ01000013.1"/>
</dbReference>
<evidence type="ECO:0000313" key="2">
    <source>
        <dbReference type="EMBL" id="NOU99492.1"/>
    </source>
</evidence>
<dbReference type="Proteomes" id="UP000618579">
    <property type="component" value="Unassembled WGS sequence"/>
</dbReference>
<comment type="caution">
    <text evidence="2">The sequence shown here is derived from an EMBL/GenBank/DDBJ whole genome shotgun (WGS) entry which is preliminary data.</text>
</comment>
<keyword evidence="3" id="KW-1185">Reference proteome</keyword>
<gene>
    <name evidence="2" type="ORF">GC097_05560</name>
</gene>
<dbReference type="EMBL" id="WHNZ01000013">
    <property type="protein sequence ID" value="NOU99492.1"/>
    <property type="molecule type" value="Genomic_DNA"/>
</dbReference>
<dbReference type="Pfam" id="PF07833">
    <property type="entry name" value="Cu_amine_oxidN1"/>
    <property type="match status" value="1"/>
</dbReference>
<sequence>MSKISYYFTGLFFIISLFTINPGNTRAEDDPIRVTLDANPVEFSAPPFIENSSTLVQFRPVFERMGLDITWDANTRTITGHKQDIEIELQIDNPIAKVNDKLTTLSVAPKLREGLSQSLLEQR</sequence>
<protein>
    <recommendedName>
        <fullName evidence="1">Copper amine oxidase-like N-terminal domain-containing protein</fullName>
    </recommendedName>
</protein>
<accession>A0ABX1ZKN5</accession>
<feature type="domain" description="Copper amine oxidase-like N-terminal" evidence="1">
    <location>
        <begin position="36"/>
        <end position="114"/>
    </location>
</feature>
<dbReference type="Gene3D" id="3.30.457.10">
    <property type="entry name" value="Copper amine oxidase-like, N-terminal domain"/>
    <property type="match status" value="1"/>
</dbReference>
<evidence type="ECO:0000259" key="1">
    <source>
        <dbReference type="Pfam" id="PF07833"/>
    </source>
</evidence>
<reference evidence="2 3" key="1">
    <citation type="submission" date="2019-10" db="EMBL/GenBank/DDBJ databases">
        <title>Description of Paenibacillus pedi sp. nov.</title>
        <authorList>
            <person name="Carlier A."/>
            <person name="Qi S."/>
        </authorList>
    </citation>
    <scope>NUCLEOTIDE SEQUENCE [LARGE SCALE GENOMIC DNA]</scope>
    <source>
        <strain evidence="2 3">LMG 31457</strain>
    </source>
</reference>
<dbReference type="InterPro" id="IPR012854">
    <property type="entry name" value="Cu_amine_oxidase-like_N"/>
</dbReference>
<organism evidence="2 3">
    <name type="scientific">Paenibacillus planticolens</name>
    <dbReference type="NCBI Taxonomy" id="2654976"/>
    <lineage>
        <taxon>Bacteria</taxon>
        <taxon>Bacillati</taxon>
        <taxon>Bacillota</taxon>
        <taxon>Bacilli</taxon>
        <taxon>Bacillales</taxon>
        <taxon>Paenibacillaceae</taxon>
        <taxon>Paenibacillus</taxon>
    </lineage>
</organism>
<dbReference type="SUPFAM" id="SSF55383">
    <property type="entry name" value="Copper amine oxidase, domain N"/>
    <property type="match status" value="1"/>
</dbReference>
<name>A0ABX1ZKN5_9BACL</name>
<dbReference type="InterPro" id="IPR036582">
    <property type="entry name" value="Mao_N_sf"/>
</dbReference>